<keyword evidence="2" id="KW-1185">Reference proteome</keyword>
<dbReference type="SUPFAM" id="SSF75169">
    <property type="entry name" value="DsrEFH-like"/>
    <property type="match status" value="1"/>
</dbReference>
<dbReference type="Gene3D" id="3.40.1260.10">
    <property type="entry name" value="DsrEFH-like"/>
    <property type="match status" value="1"/>
</dbReference>
<proteinExistence type="predicted"/>
<organism evidence="1 2">
    <name type="scientific">Dyadobacter fermentans</name>
    <dbReference type="NCBI Taxonomy" id="94254"/>
    <lineage>
        <taxon>Bacteria</taxon>
        <taxon>Pseudomonadati</taxon>
        <taxon>Bacteroidota</taxon>
        <taxon>Cytophagia</taxon>
        <taxon>Cytophagales</taxon>
        <taxon>Spirosomataceae</taxon>
        <taxon>Dyadobacter</taxon>
    </lineage>
</organism>
<evidence type="ECO:0000313" key="2">
    <source>
        <dbReference type="Proteomes" id="UP001264980"/>
    </source>
</evidence>
<reference evidence="1 2" key="1">
    <citation type="submission" date="2023-07" db="EMBL/GenBank/DDBJ databases">
        <title>Sorghum-associated microbial communities from plants grown in Nebraska, USA.</title>
        <authorList>
            <person name="Schachtman D."/>
        </authorList>
    </citation>
    <scope>NUCLEOTIDE SEQUENCE [LARGE SCALE GENOMIC DNA]</scope>
    <source>
        <strain evidence="1 2">BE57</strain>
    </source>
</reference>
<evidence type="ECO:0000313" key="1">
    <source>
        <dbReference type="EMBL" id="MDR6809620.1"/>
    </source>
</evidence>
<comment type="caution">
    <text evidence="1">The sequence shown here is derived from an EMBL/GenBank/DDBJ whole genome shotgun (WGS) entry which is preliminary data.</text>
</comment>
<dbReference type="PANTHER" id="PTHR37691">
    <property type="entry name" value="BLR3518 PROTEIN"/>
    <property type="match status" value="1"/>
</dbReference>
<dbReference type="InterPro" id="IPR027396">
    <property type="entry name" value="DsrEFH-like"/>
</dbReference>
<dbReference type="EMBL" id="JAVDTI010000011">
    <property type="protein sequence ID" value="MDR6809620.1"/>
    <property type="molecule type" value="Genomic_DNA"/>
</dbReference>
<protein>
    <submittedName>
        <fullName evidence="1">Intracellular sulfur oxidation DsrE/DsrF family protein</fullName>
    </submittedName>
</protein>
<dbReference type="RefSeq" id="WP_309993326.1">
    <property type="nucleotide sequence ID" value="NZ_JAVDTI010000011.1"/>
</dbReference>
<dbReference type="Proteomes" id="UP001264980">
    <property type="component" value="Unassembled WGS sequence"/>
</dbReference>
<gene>
    <name evidence="1" type="ORF">J2W84_006696</name>
</gene>
<name>A0ABU1RAK6_9BACT</name>
<accession>A0ABU1RAK6</accession>
<dbReference type="PANTHER" id="PTHR37691:SF1">
    <property type="entry name" value="BLR3518 PROTEIN"/>
    <property type="match status" value="1"/>
</dbReference>
<sequence>MYKAIIQLTSDDIKVHRSMIRQVNNLLDYLRGNIQVRIVCHGASLPFCLNQSNPFREDIKSLLLRKVAVAACHNMLVSNAKSESELIAGLEIIPSAIADLVIKQQQGWSYVKAG</sequence>